<accession>A0AA40CQG3</accession>
<comment type="caution">
    <text evidence="1">The sequence shown here is derived from an EMBL/GenBank/DDBJ whole genome shotgun (WGS) entry which is preliminary data.</text>
</comment>
<reference evidence="1" key="1">
    <citation type="submission" date="2023-06" db="EMBL/GenBank/DDBJ databases">
        <title>Genome-scale phylogeny and comparative genomics of the fungal order Sordariales.</title>
        <authorList>
            <consortium name="Lawrence Berkeley National Laboratory"/>
            <person name="Hensen N."/>
            <person name="Bonometti L."/>
            <person name="Westerberg I."/>
            <person name="Brannstrom I.O."/>
            <person name="Guillou S."/>
            <person name="Cros-Aarteil S."/>
            <person name="Calhoun S."/>
            <person name="Haridas S."/>
            <person name="Kuo A."/>
            <person name="Mondo S."/>
            <person name="Pangilinan J."/>
            <person name="Riley R."/>
            <person name="Labutti K."/>
            <person name="Andreopoulos B."/>
            <person name="Lipzen A."/>
            <person name="Chen C."/>
            <person name="Yanf M."/>
            <person name="Daum C."/>
            <person name="Ng V."/>
            <person name="Clum A."/>
            <person name="Steindorff A."/>
            <person name="Ohm R."/>
            <person name="Martin F."/>
            <person name="Silar P."/>
            <person name="Natvig D."/>
            <person name="Lalanne C."/>
            <person name="Gautier V."/>
            <person name="Ament-Velasquez S.L."/>
            <person name="Kruys A."/>
            <person name="Hutchinson M.I."/>
            <person name="Powell A.J."/>
            <person name="Barry K."/>
            <person name="Miller A.N."/>
            <person name="Grigoriev I.V."/>
            <person name="Debuchy R."/>
            <person name="Gladieux P."/>
            <person name="Thoren M.H."/>
            <person name="Johannesson H."/>
        </authorList>
    </citation>
    <scope>NUCLEOTIDE SEQUENCE</scope>
    <source>
        <strain evidence="1">SMH2532-1</strain>
    </source>
</reference>
<evidence type="ECO:0000313" key="1">
    <source>
        <dbReference type="EMBL" id="KAK0645514.1"/>
    </source>
</evidence>
<name>A0AA40CQG3_9PEZI</name>
<protein>
    <submittedName>
        <fullName evidence="1">Uncharacterized protein</fullName>
    </submittedName>
</protein>
<organism evidence="1 2">
    <name type="scientific">Cercophora newfieldiana</name>
    <dbReference type="NCBI Taxonomy" id="92897"/>
    <lineage>
        <taxon>Eukaryota</taxon>
        <taxon>Fungi</taxon>
        <taxon>Dikarya</taxon>
        <taxon>Ascomycota</taxon>
        <taxon>Pezizomycotina</taxon>
        <taxon>Sordariomycetes</taxon>
        <taxon>Sordariomycetidae</taxon>
        <taxon>Sordariales</taxon>
        <taxon>Lasiosphaeriaceae</taxon>
        <taxon>Cercophora</taxon>
    </lineage>
</organism>
<dbReference type="Proteomes" id="UP001174936">
    <property type="component" value="Unassembled WGS sequence"/>
</dbReference>
<keyword evidence="2" id="KW-1185">Reference proteome</keyword>
<dbReference type="EMBL" id="JAULSV010000004">
    <property type="protein sequence ID" value="KAK0645514.1"/>
    <property type="molecule type" value="Genomic_DNA"/>
</dbReference>
<evidence type="ECO:0000313" key="2">
    <source>
        <dbReference type="Proteomes" id="UP001174936"/>
    </source>
</evidence>
<dbReference type="AlphaFoldDB" id="A0AA40CQG3"/>
<gene>
    <name evidence="1" type="ORF">B0T16DRAFT_411322</name>
</gene>
<sequence length="94" mass="10588">MDVGMFMLTTCVTSVYGWGCWEGDVWIVLLDGCLVSYGWWVGRLGFGSILLFRFEMLGCLPGRFGRELRIPFSGCFWLLLVDDLMGNGFGVICK</sequence>
<proteinExistence type="predicted"/>